<protein>
    <submittedName>
        <fullName evidence="1 3">Uncharacterized protein</fullName>
    </submittedName>
</protein>
<organism evidence="2 3">
    <name type="scientific">Toxocara canis</name>
    <name type="common">Canine roundworm</name>
    <dbReference type="NCBI Taxonomy" id="6265"/>
    <lineage>
        <taxon>Eukaryota</taxon>
        <taxon>Metazoa</taxon>
        <taxon>Ecdysozoa</taxon>
        <taxon>Nematoda</taxon>
        <taxon>Chromadorea</taxon>
        <taxon>Rhabditida</taxon>
        <taxon>Spirurina</taxon>
        <taxon>Ascaridomorpha</taxon>
        <taxon>Ascaridoidea</taxon>
        <taxon>Toxocaridae</taxon>
        <taxon>Toxocara</taxon>
    </lineage>
</organism>
<dbReference type="EMBL" id="UYWY01000012">
    <property type="protein sequence ID" value="VDM23456.1"/>
    <property type="molecule type" value="Genomic_DNA"/>
</dbReference>
<reference evidence="3" key="1">
    <citation type="submission" date="2016-06" db="UniProtKB">
        <authorList>
            <consortium name="WormBaseParasite"/>
        </authorList>
    </citation>
    <scope>IDENTIFICATION</scope>
</reference>
<name>A0A183TUW5_TOXCA</name>
<evidence type="ECO:0000313" key="3">
    <source>
        <dbReference type="WBParaSite" id="TCNE_0000003401-mRNA-1"/>
    </source>
</evidence>
<proteinExistence type="predicted"/>
<reference evidence="1 2" key="2">
    <citation type="submission" date="2018-11" db="EMBL/GenBank/DDBJ databases">
        <authorList>
            <consortium name="Pathogen Informatics"/>
        </authorList>
    </citation>
    <scope>NUCLEOTIDE SEQUENCE [LARGE SCALE GENOMIC DNA]</scope>
</reference>
<sequence length="100" mass="11450">MSVFVPQTLNDDEQRLSRLGRRSTVRRKFSMLVTINEDGTLTTTNGGMFLSYDWVVFRCHKPIRSTSIDPKSSNIRIVAHALHLEHLASRNAHSYSEMCL</sequence>
<gene>
    <name evidence="1" type="ORF">TCNE_LOCUS35</name>
</gene>
<dbReference type="Proteomes" id="UP000050794">
    <property type="component" value="Unassembled WGS sequence"/>
</dbReference>
<evidence type="ECO:0000313" key="1">
    <source>
        <dbReference type="EMBL" id="VDM23456.1"/>
    </source>
</evidence>
<accession>A0A183TUW5</accession>
<evidence type="ECO:0000313" key="2">
    <source>
        <dbReference type="Proteomes" id="UP000050794"/>
    </source>
</evidence>
<dbReference type="AlphaFoldDB" id="A0A183TUW5"/>
<keyword evidence="2" id="KW-1185">Reference proteome</keyword>
<dbReference type="WBParaSite" id="TCNE_0000003401-mRNA-1">
    <property type="protein sequence ID" value="TCNE_0000003401-mRNA-1"/>
    <property type="gene ID" value="TCNE_0000003401"/>
</dbReference>